<dbReference type="InterPro" id="IPR023856">
    <property type="entry name" value="Bdr"/>
</dbReference>
<dbReference type="NCBIfam" id="TIGR04018">
    <property type="entry name" value="Bthiol_YpdA"/>
    <property type="match status" value="1"/>
</dbReference>
<gene>
    <name evidence="4" type="ORF">JGZ15_06315</name>
</gene>
<dbReference type="AlphaFoldDB" id="A0A7T7NW62"/>
<name>A0A7T7NW62_STAPS</name>
<dbReference type="Proteomes" id="UP000595859">
    <property type="component" value="Chromosome"/>
</dbReference>
<dbReference type="GO" id="GO:0016491">
    <property type="term" value="F:oxidoreductase activity"/>
    <property type="evidence" value="ECO:0007669"/>
    <property type="project" value="UniProtKB-KW"/>
</dbReference>
<accession>A0A7T7NW62</accession>
<dbReference type="Pfam" id="PF13738">
    <property type="entry name" value="Pyr_redox_3"/>
    <property type="match status" value="1"/>
</dbReference>
<comment type="cofactor">
    <cofactor evidence="1">
        <name>FAD</name>
        <dbReference type="ChEBI" id="CHEBI:57692"/>
    </cofactor>
</comment>
<dbReference type="Gene3D" id="3.50.50.60">
    <property type="entry name" value="FAD/NAD(P)-binding domain"/>
    <property type="match status" value="2"/>
</dbReference>
<dbReference type="SUPFAM" id="SSF51905">
    <property type="entry name" value="FAD/NAD(P)-binding domain"/>
    <property type="match status" value="1"/>
</dbReference>
<protein>
    <submittedName>
        <fullName evidence="4">YpdA family putative bacillithiol disulfide reductase</fullName>
    </submittedName>
</protein>
<dbReference type="PRINTS" id="PR00368">
    <property type="entry name" value="FADPNR"/>
</dbReference>
<evidence type="ECO:0000256" key="3">
    <source>
        <dbReference type="ARBA" id="ARBA00023002"/>
    </source>
</evidence>
<evidence type="ECO:0000256" key="2">
    <source>
        <dbReference type="ARBA" id="ARBA00022630"/>
    </source>
</evidence>
<evidence type="ECO:0000256" key="1">
    <source>
        <dbReference type="ARBA" id="ARBA00001974"/>
    </source>
</evidence>
<keyword evidence="2" id="KW-0285">Flavoprotein</keyword>
<evidence type="ECO:0000313" key="4">
    <source>
        <dbReference type="EMBL" id="QQM97161.1"/>
    </source>
</evidence>
<dbReference type="InterPro" id="IPR036188">
    <property type="entry name" value="FAD/NAD-bd_sf"/>
</dbReference>
<sequence>MKTVESIIIGSGPCGLSAAIEQKKKGIDTLVIEKGNIVDAIYHYPTHQTFFSSSDKLSIGDVPFIVEELKPRRNQALVYYREVVKHHQLKVNAFEEVLTVKKMHDHFTLTTTKDVYQCRYLTVATGYYGQHNTLEVEGAELSKVMHYFKEPHPYFDQDVVIIGGKNSAVDARIELEKAGARVTVIYRGETYSPAIKPWILPNFESLVRRGNVQMHFNSQVTKITEDQVMFEKEGETITIDNDYVFAMIGYHPDYDFLQSIGIDIHTNEYGTAPVYNSETYETNIENCYIAGVIAAGNDANTIFIENGKYHGEAIARHILTKKQSNGNDAK</sequence>
<dbReference type="PRINTS" id="PR00469">
    <property type="entry name" value="PNDRDTASEII"/>
</dbReference>
<organism evidence="4 5">
    <name type="scientific">Staphylococcus pseudintermedius</name>
    <dbReference type="NCBI Taxonomy" id="283734"/>
    <lineage>
        <taxon>Bacteria</taxon>
        <taxon>Bacillati</taxon>
        <taxon>Bacillota</taxon>
        <taxon>Bacilli</taxon>
        <taxon>Bacillales</taxon>
        <taxon>Staphylococcaceae</taxon>
        <taxon>Staphylococcus</taxon>
        <taxon>Staphylococcus intermedius group</taxon>
    </lineage>
</organism>
<reference evidence="4 5" key="1">
    <citation type="submission" date="2020-12" db="EMBL/GenBank/DDBJ databases">
        <title>Whole genome sequencing and de novo assembly of Staphylococcus pseudintermedius: a novel pangenome approach to unravel pathogenesis of canine pyoderma.</title>
        <authorList>
            <person name="Ferrer L."/>
            <person name="Perez D."/>
            <person name="Fonticoba R."/>
            <person name="Vines J."/>
            <person name="Fabregas N."/>
            <person name="Madronero S."/>
            <person name="Meroni G."/>
            <person name="Martino P."/>
            <person name="Martinez S."/>
            <person name="Cusco A."/>
            <person name="Migura L."/>
            <person name="Francino O."/>
        </authorList>
    </citation>
    <scope>NUCLEOTIDE SEQUENCE [LARGE SCALE GENOMIC DNA]</scope>
    <source>
        <strain evidence="4 5">HSP080</strain>
    </source>
</reference>
<dbReference type="EMBL" id="CP066884">
    <property type="protein sequence ID" value="QQM97161.1"/>
    <property type="molecule type" value="Genomic_DNA"/>
</dbReference>
<evidence type="ECO:0000313" key="5">
    <source>
        <dbReference type="Proteomes" id="UP000595859"/>
    </source>
</evidence>
<proteinExistence type="predicted"/>
<dbReference type="RefSeq" id="WP_200264355.1">
    <property type="nucleotide sequence ID" value="NZ_CP066884.1"/>
</dbReference>
<dbReference type="InterPro" id="IPR050097">
    <property type="entry name" value="Ferredoxin-NADP_redctase_2"/>
</dbReference>
<dbReference type="PANTHER" id="PTHR48105">
    <property type="entry name" value="THIOREDOXIN REDUCTASE 1-RELATED-RELATED"/>
    <property type="match status" value="1"/>
</dbReference>
<keyword evidence="3" id="KW-0560">Oxidoreductase</keyword>